<dbReference type="OrthoDB" id="6777263at2759"/>
<dbReference type="InterPro" id="IPR036425">
    <property type="entry name" value="MoaB/Mog-like_dom_sf"/>
</dbReference>
<comment type="pathway">
    <text evidence="3">Cofactor biosynthesis; molybdopterin biosynthesis.</text>
</comment>
<protein>
    <recommendedName>
        <fullName evidence="2">molybdopterin adenylyltransferase</fullName>
        <ecNumber evidence="2">2.7.7.75</ecNumber>
    </recommendedName>
</protein>
<dbReference type="InterPro" id="IPR036135">
    <property type="entry name" value="MoeA_linker/N_sf"/>
</dbReference>
<comment type="cofactor">
    <cofactor evidence="3">
        <name>Mg(2+)</name>
        <dbReference type="ChEBI" id="CHEBI:18420"/>
    </cofactor>
</comment>
<dbReference type="SUPFAM" id="SSF63882">
    <property type="entry name" value="MoeA N-terminal region -like"/>
    <property type="match status" value="1"/>
</dbReference>
<dbReference type="GO" id="GO:0061598">
    <property type="term" value="F:molybdopterin adenylyltransferase activity"/>
    <property type="evidence" value="ECO:0007669"/>
    <property type="project" value="UniProtKB-UniRule"/>
</dbReference>
<reference evidence="5 6" key="1">
    <citation type="journal article" date="2016" name="Genome Announc.">
        <title>Genome Sequence of Madurella mycetomatis mm55, Isolated from a Human Mycetoma Case in Sudan.</title>
        <authorList>
            <person name="Smit S."/>
            <person name="Derks M.F."/>
            <person name="Bervoets S."/>
            <person name="Fahal A."/>
            <person name="van Leeuwen W."/>
            <person name="van Belkum A."/>
            <person name="van de Sande W.W."/>
        </authorList>
    </citation>
    <scope>NUCLEOTIDE SEQUENCE [LARGE SCALE GENOMIC DNA]</scope>
    <source>
        <strain evidence="6">mm55</strain>
    </source>
</reference>
<dbReference type="GO" id="GO:0061599">
    <property type="term" value="F:molybdopterin molybdotransferase activity"/>
    <property type="evidence" value="ECO:0007669"/>
    <property type="project" value="UniProtKB-UniRule"/>
</dbReference>
<comment type="similarity">
    <text evidence="1">In the C-terminal section; belongs to the MoeA family.</text>
</comment>
<keyword evidence="3" id="KW-0500">Molybdenum</keyword>
<dbReference type="PANTHER" id="PTHR10192:SF30">
    <property type="entry name" value="MOLYBDOPTERIN ADENYLYLTRANSFERASE"/>
    <property type="match status" value="1"/>
</dbReference>
<dbReference type="Gene3D" id="3.40.980.10">
    <property type="entry name" value="MoaB/Mog-like domain"/>
    <property type="match status" value="1"/>
</dbReference>
<keyword evidence="3" id="KW-0460">Magnesium</keyword>
<sequence length="452" mass="48419">MALAYSEAIERLLHIAQHQRNSRLEYQRHVPLGESTGGVVAHDLVSPKSIPEYDTSAMDGYAIYSGATAGAAPETPVLFRVEGILAAGDLPKELPKPITNRDGQVEPCVEIMTGAIFPECGPTGKPYDACVKVEDAVLVDSPHQGHSGRHILVVKPIAPNANKRFANSDICKGDIIISKGEAVRPCHIMTLAAVGFEFIPLIRKPRVAIFSTGRELVNGKGATRDANGPYLAATAREMGLDVDFLGIVDDDAARLHCQAEKMANSGLYDLVITSGAVSKGKFDHVRQVLEQLDAEIVFHGLAIRPGHPALFALLPTKGARKTAFFGLPGNPGAAAACFRFLTVPYLRALQGQPPEPPILARLSSPRGVCNLKSAPQTDCFRLGLLSTTLEGQLTVQSNPDHSPAKLGPFLSANCWIHLKSDFFPPPTSSGLLVECYPVSPAGILNLQPSYYN</sequence>
<dbReference type="EC" id="2.7.7.75" evidence="2"/>
<comment type="similarity">
    <text evidence="3">Belongs to the MoeA family.</text>
</comment>
<comment type="catalytic activity">
    <reaction evidence="3">
        <text>adenylyl-molybdopterin + molybdate = Mo-molybdopterin + AMP + H(+)</text>
        <dbReference type="Rhea" id="RHEA:35047"/>
        <dbReference type="ChEBI" id="CHEBI:15378"/>
        <dbReference type="ChEBI" id="CHEBI:36264"/>
        <dbReference type="ChEBI" id="CHEBI:62727"/>
        <dbReference type="ChEBI" id="CHEBI:71302"/>
        <dbReference type="ChEBI" id="CHEBI:456215"/>
    </reaction>
</comment>
<dbReference type="UniPathway" id="UPA00344"/>
<gene>
    <name evidence="5" type="ORF">MMYC01_205967</name>
</gene>
<dbReference type="CDD" id="cd00887">
    <property type="entry name" value="MoeA"/>
    <property type="match status" value="1"/>
</dbReference>
<comment type="catalytic activity">
    <reaction evidence="3">
        <text>molybdopterin + ATP + H(+) = adenylyl-molybdopterin + diphosphate</text>
        <dbReference type="Rhea" id="RHEA:31331"/>
        <dbReference type="ChEBI" id="CHEBI:15378"/>
        <dbReference type="ChEBI" id="CHEBI:30616"/>
        <dbReference type="ChEBI" id="CHEBI:33019"/>
        <dbReference type="ChEBI" id="CHEBI:58698"/>
        <dbReference type="ChEBI" id="CHEBI:62727"/>
    </reaction>
</comment>
<dbReference type="GO" id="GO:0006777">
    <property type="term" value="P:Mo-molybdopterin cofactor biosynthetic process"/>
    <property type="evidence" value="ECO:0007669"/>
    <property type="project" value="UniProtKB-UniRule"/>
</dbReference>
<name>A0A175W2F8_9PEZI</name>
<organism evidence="5 6">
    <name type="scientific">Madurella mycetomatis</name>
    <dbReference type="NCBI Taxonomy" id="100816"/>
    <lineage>
        <taxon>Eukaryota</taxon>
        <taxon>Fungi</taxon>
        <taxon>Dikarya</taxon>
        <taxon>Ascomycota</taxon>
        <taxon>Pezizomycotina</taxon>
        <taxon>Sordariomycetes</taxon>
        <taxon>Sordariomycetidae</taxon>
        <taxon>Sordariales</taxon>
        <taxon>Sordariales incertae sedis</taxon>
        <taxon>Madurella</taxon>
    </lineage>
</organism>
<dbReference type="NCBIfam" id="TIGR00177">
    <property type="entry name" value="molyb_syn"/>
    <property type="match status" value="1"/>
</dbReference>
<dbReference type="STRING" id="100816.A0A175W2F8"/>
<dbReference type="SMART" id="SM00852">
    <property type="entry name" value="MoCF_biosynth"/>
    <property type="match status" value="1"/>
</dbReference>
<dbReference type="GO" id="GO:0046872">
    <property type="term" value="F:metal ion binding"/>
    <property type="evidence" value="ECO:0007669"/>
    <property type="project" value="UniProtKB-UniRule"/>
</dbReference>
<keyword evidence="3" id="KW-0501">Molybdenum cofactor biosynthesis</keyword>
<evidence type="ECO:0000313" key="6">
    <source>
        <dbReference type="Proteomes" id="UP000078237"/>
    </source>
</evidence>
<dbReference type="GO" id="GO:0005829">
    <property type="term" value="C:cytosol"/>
    <property type="evidence" value="ECO:0007669"/>
    <property type="project" value="TreeGrafter"/>
</dbReference>
<dbReference type="VEuPathDB" id="FungiDB:MMYC01_205967"/>
<keyword evidence="3" id="KW-0808">Transferase</keyword>
<dbReference type="Proteomes" id="UP000078237">
    <property type="component" value="Unassembled WGS sequence"/>
</dbReference>
<dbReference type="AlphaFoldDB" id="A0A175W2F8"/>
<dbReference type="InterPro" id="IPR036688">
    <property type="entry name" value="MoeA_C_domain_IV_sf"/>
</dbReference>
<evidence type="ECO:0000256" key="3">
    <source>
        <dbReference type="RuleBase" id="RU365090"/>
    </source>
</evidence>
<dbReference type="Gene3D" id="2.40.340.10">
    <property type="entry name" value="MoeA, C-terminal, domain IV"/>
    <property type="match status" value="1"/>
</dbReference>
<dbReference type="InterPro" id="IPR005110">
    <property type="entry name" value="MoeA_linker/N"/>
</dbReference>
<keyword evidence="6" id="KW-1185">Reference proteome</keyword>
<dbReference type="Gene3D" id="2.170.190.11">
    <property type="entry name" value="Molybdopterin biosynthesis moea protein, domain 3"/>
    <property type="match status" value="1"/>
</dbReference>
<evidence type="ECO:0000259" key="4">
    <source>
        <dbReference type="SMART" id="SM00852"/>
    </source>
</evidence>
<dbReference type="EMBL" id="LCTW02000151">
    <property type="protein sequence ID" value="KXX77639.1"/>
    <property type="molecule type" value="Genomic_DNA"/>
</dbReference>
<evidence type="ECO:0000256" key="2">
    <source>
        <dbReference type="ARBA" id="ARBA00012509"/>
    </source>
</evidence>
<evidence type="ECO:0000256" key="1">
    <source>
        <dbReference type="ARBA" id="ARBA00008339"/>
    </source>
</evidence>
<dbReference type="Pfam" id="PF00994">
    <property type="entry name" value="MoCF_biosynth"/>
    <property type="match status" value="1"/>
</dbReference>
<comment type="function">
    <text evidence="3">Catalyzes two steps in the biosynthesis of the molybdenum cofactor. In the first step, molybdopterin is adenylated. Subsequently, molybdate is inserted into adenylated molybdopterin and AMP is released.</text>
</comment>
<evidence type="ECO:0000313" key="5">
    <source>
        <dbReference type="EMBL" id="KXX77639.1"/>
    </source>
</evidence>
<dbReference type="GO" id="GO:0005524">
    <property type="term" value="F:ATP binding"/>
    <property type="evidence" value="ECO:0007669"/>
    <property type="project" value="UniProtKB-UniRule"/>
</dbReference>
<dbReference type="Gene3D" id="3.90.105.10">
    <property type="entry name" value="Molybdopterin biosynthesis moea protein, domain 2"/>
    <property type="match status" value="1"/>
</dbReference>
<feature type="domain" description="MoaB/Mog" evidence="4">
    <location>
        <begin position="208"/>
        <end position="348"/>
    </location>
</feature>
<proteinExistence type="inferred from homology"/>
<keyword evidence="3" id="KW-0479">Metal-binding</keyword>
<accession>A0A175W2F8</accession>
<dbReference type="SUPFAM" id="SSF53218">
    <property type="entry name" value="Molybdenum cofactor biosynthesis proteins"/>
    <property type="match status" value="1"/>
</dbReference>
<comment type="caution">
    <text evidence="5">The sequence shown here is derived from an EMBL/GenBank/DDBJ whole genome shotgun (WGS) entry which is preliminary data.</text>
</comment>
<dbReference type="PANTHER" id="PTHR10192">
    <property type="entry name" value="MOLYBDOPTERIN BIOSYNTHESIS PROTEIN"/>
    <property type="match status" value="1"/>
</dbReference>
<dbReference type="InterPro" id="IPR038987">
    <property type="entry name" value="MoeA-like"/>
</dbReference>
<dbReference type="InterPro" id="IPR001453">
    <property type="entry name" value="MoaB/Mog_dom"/>
</dbReference>
<dbReference type="Pfam" id="PF03453">
    <property type="entry name" value="MoeA_N"/>
    <property type="match status" value="1"/>
</dbReference>